<reference evidence="1" key="1">
    <citation type="submission" date="2014-09" db="EMBL/GenBank/DDBJ databases">
        <authorList>
            <person name="Magalhaes I.L.F."/>
            <person name="Oliveira U."/>
            <person name="Santos F.R."/>
            <person name="Vidigal T.H.D.A."/>
            <person name="Brescovit A.D."/>
            <person name="Santos A.J."/>
        </authorList>
    </citation>
    <scope>NUCLEOTIDE SEQUENCE</scope>
    <source>
        <tissue evidence="1">Shoot tissue taken approximately 20 cm above the soil surface</tissue>
    </source>
</reference>
<dbReference type="AlphaFoldDB" id="A0A0A9C2R2"/>
<evidence type="ECO:0000313" key="1">
    <source>
        <dbReference type="EMBL" id="JAD69871.1"/>
    </source>
</evidence>
<proteinExistence type="predicted"/>
<sequence length="89" mass="10467">MYNTPCPGITYFFRPTCITPCPILLTRLFKTFTAQDHRRTIQATSPQQNEQTYRLCYSQAHIYHLIPQQKTERAPEHDYVVFPSCQGRT</sequence>
<organism evidence="1">
    <name type="scientific">Arundo donax</name>
    <name type="common">Giant reed</name>
    <name type="synonym">Donax arundinaceus</name>
    <dbReference type="NCBI Taxonomy" id="35708"/>
    <lineage>
        <taxon>Eukaryota</taxon>
        <taxon>Viridiplantae</taxon>
        <taxon>Streptophyta</taxon>
        <taxon>Embryophyta</taxon>
        <taxon>Tracheophyta</taxon>
        <taxon>Spermatophyta</taxon>
        <taxon>Magnoliopsida</taxon>
        <taxon>Liliopsida</taxon>
        <taxon>Poales</taxon>
        <taxon>Poaceae</taxon>
        <taxon>PACMAD clade</taxon>
        <taxon>Arundinoideae</taxon>
        <taxon>Arundineae</taxon>
        <taxon>Arundo</taxon>
    </lineage>
</organism>
<accession>A0A0A9C2R2</accession>
<name>A0A0A9C2R2_ARUDO</name>
<reference evidence="1" key="2">
    <citation type="journal article" date="2015" name="Data Brief">
        <title>Shoot transcriptome of the giant reed, Arundo donax.</title>
        <authorList>
            <person name="Barrero R.A."/>
            <person name="Guerrero F.D."/>
            <person name="Moolhuijzen P."/>
            <person name="Goolsby J.A."/>
            <person name="Tidwell J."/>
            <person name="Bellgard S.E."/>
            <person name="Bellgard M.I."/>
        </authorList>
    </citation>
    <scope>NUCLEOTIDE SEQUENCE</scope>
    <source>
        <tissue evidence="1">Shoot tissue taken approximately 20 cm above the soil surface</tissue>
    </source>
</reference>
<protein>
    <submittedName>
        <fullName evidence="1">Uncharacterized protein</fullName>
    </submittedName>
</protein>
<dbReference type="EMBL" id="GBRH01228024">
    <property type="protein sequence ID" value="JAD69871.1"/>
    <property type="molecule type" value="Transcribed_RNA"/>
</dbReference>